<sequence length="201" mass="23354">MKKLFNYIREWCSATEVQKDSEVKNYSAEILSVSTEQKFEWIKKEVLLNGQKVEFILDSGAQISCINEETWKKVGSPFLTKVNFNGKSYTGDEFRILGRFFCSIILNGLEEILLVYVTKKKMNLFGLPWIITFEKKFGYPIVTTLFDKHSNNSINSIPNEIIPTISENKELYIIQKDIQEEIQAELKEKFSIAVKQKLIFT</sequence>
<dbReference type="InterPro" id="IPR021109">
    <property type="entry name" value="Peptidase_aspartic_dom_sf"/>
</dbReference>
<dbReference type="SUPFAM" id="SSF50630">
    <property type="entry name" value="Acid proteases"/>
    <property type="match status" value="1"/>
</dbReference>
<comment type="caution">
    <text evidence="1">The sequence shown here is derived from an EMBL/GenBank/DDBJ whole genome shotgun (WGS) entry which is preliminary data.</text>
</comment>
<dbReference type="AlphaFoldDB" id="A0A6V7UED0"/>
<accession>A0A6V7UED0</accession>
<protein>
    <submittedName>
        <fullName evidence="1">Uncharacterized protein</fullName>
    </submittedName>
</protein>
<dbReference type="PROSITE" id="PS00141">
    <property type="entry name" value="ASP_PROTEASE"/>
    <property type="match status" value="1"/>
</dbReference>
<reference evidence="1 2" key="1">
    <citation type="submission" date="2020-08" db="EMBL/GenBank/DDBJ databases">
        <authorList>
            <person name="Koutsovoulos G."/>
            <person name="Danchin GJ E."/>
        </authorList>
    </citation>
    <scope>NUCLEOTIDE SEQUENCE [LARGE SCALE GENOMIC DNA]</scope>
</reference>
<dbReference type="GO" id="GO:0004190">
    <property type="term" value="F:aspartic-type endopeptidase activity"/>
    <property type="evidence" value="ECO:0007669"/>
    <property type="project" value="InterPro"/>
</dbReference>
<dbReference type="Proteomes" id="UP000580250">
    <property type="component" value="Unassembled WGS sequence"/>
</dbReference>
<proteinExistence type="predicted"/>
<dbReference type="PANTHER" id="PTHR36943:SF1">
    <property type="entry name" value="CCHC-TYPE DOMAIN-CONTAINING PROTEIN"/>
    <property type="match status" value="1"/>
</dbReference>
<dbReference type="GO" id="GO:0006508">
    <property type="term" value="P:proteolysis"/>
    <property type="evidence" value="ECO:0007669"/>
    <property type="project" value="InterPro"/>
</dbReference>
<organism evidence="1 2">
    <name type="scientific">Meloidogyne enterolobii</name>
    <name type="common">Root-knot nematode worm</name>
    <name type="synonym">Meloidogyne mayaguensis</name>
    <dbReference type="NCBI Taxonomy" id="390850"/>
    <lineage>
        <taxon>Eukaryota</taxon>
        <taxon>Metazoa</taxon>
        <taxon>Ecdysozoa</taxon>
        <taxon>Nematoda</taxon>
        <taxon>Chromadorea</taxon>
        <taxon>Rhabditida</taxon>
        <taxon>Tylenchina</taxon>
        <taxon>Tylenchomorpha</taxon>
        <taxon>Tylenchoidea</taxon>
        <taxon>Meloidogynidae</taxon>
        <taxon>Meloidogyninae</taxon>
        <taxon>Meloidogyne</taxon>
    </lineage>
</organism>
<dbReference type="EMBL" id="CAJEWN010000059">
    <property type="protein sequence ID" value="CAD2155483.1"/>
    <property type="molecule type" value="Genomic_DNA"/>
</dbReference>
<dbReference type="Pfam" id="PF13650">
    <property type="entry name" value="Asp_protease_2"/>
    <property type="match status" value="1"/>
</dbReference>
<dbReference type="OrthoDB" id="5980736at2759"/>
<evidence type="ECO:0000313" key="2">
    <source>
        <dbReference type="Proteomes" id="UP000580250"/>
    </source>
</evidence>
<dbReference type="InterPro" id="IPR001969">
    <property type="entry name" value="Aspartic_peptidase_AS"/>
</dbReference>
<evidence type="ECO:0000313" key="1">
    <source>
        <dbReference type="EMBL" id="CAD2155483.1"/>
    </source>
</evidence>
<dbReference type="PANTHER" id="PTHR36943">
    <property type="entry name" value="CCHC-TYPE DOMAIN-CONTAINING PROTEIN"/>
    <property type="match status" value="1"/>
</dbReference>
<gene>
    <name evidence="1" type="ORF">MENT_LOCUS11881</name>
</gene>
<name>A0A6V7UED0_MELEN</name>
<dbReference type="Gene3D" id="2.40.70.10">
    <property type="entry name" value="Acid Proteases"/>
    <property type="match status" value="1"/>
</dbReference>